<comment type="caution">
    <text evidence="2">The sequence shown here is derived from an EMBL/GenBank/DDBJ whole genome shotgun (WGS) entry which is preliminary data.</text>
</comment>
<proteinExistence type="predicted"/>
<accession>A0A3N0AHW0</accession>
<feature type="region of interest" description="Disordered" evidence="1">
    <location>
        <begin position="42"/>
        <end position="65"/>
    </location>
</feature>
<gene>
    <name evidence="2" type="ORF">DMP07_02395</name>
</gene>
<dbReference type="RefSeq" id="WP_123197539.1">
    <property type="nucleotide sequence ID" value="NZ_QICB01000001.1"/>
</dbReference>
<keyword evidence="3" id="KW-1185">Reference proteome</keyword>
<evidence type="ECO:0000313" key="3">
    <source>
        <dbReference type="Proteomes" id="UP000267368"/>
    </source>
</evidence>
<dbReference type="EMBL" id="QICB01000001">
    <property type="protein sequence ID" value="RNL21699.1"/>
    <property type="molecule type" value="Genomic_DNA"/>
</dbReference>
<evidence type="ECO:0000256" key="1">
    <source>
        <dbReference type="SAM" id="MobiDB-lite"/>
    </source>
</evidence>
<name>A0A3N0AHW0_9ACTN</name>
<reference evidence="3" key="1">
    <citation type="submission" date="2018-05" db="EMBL/GenBank/DDBJ databases">
        <title>Genome Sequencing of selected type strains of the family Eggerthellaceae.</title>
        <authorList>
            <person name="Danylec N."/>
            <person name="Stoll D.A."/>
            <person name="Doetsch A."/>
            <person name="Huch M."/>
        </authorList>
    </citation>
    <scope>NUCLEOTIDE SEQUENCE [LARGE SCALE GENOMIC DNA]</scope>
    <source>
        <strain evidence="3">DSM 17537</strain>
    </source>
</reference>
<dbReference type="Proteomes" id="UP000267368">
    <property type="component" value="Unassembled WGS sequence"/>
</dbReference>
<organism evidence="2 3">
    <name type="scientific">Slackia faecicanis</name>
    <dbReference type="NCBI Taxonomy" id="255723"/>
    <lineage>
        <taxon>Bacteria</taxon>
        <taxon>Bacillati</taxon>
        <taxon>Actinomycetota</taxon>
        <taxon>Coriobacteriia</taxon>
        <taxon>Eggerthellales</taxon>
        <taxon>Eggerthellaceae</taxon>
        <taxon>Slackia</taxon>
    </lineage>
</organism>
<protein>
    <submittedName>
        <fullName evidence="2">Uncharacterized protein</fullName>
    </submittedName>
</protein>
<evidence type="ECO:0000313" key="2">
    <source>
        <dbReference type="EMBL" id="RNL21699.1"/>
    </source>
</evidence>
<dbReference type="AlphaFoldDB" id="A0A3N0AHW0"/>
<sequence>MVDSADTMREIRSSGFGRRLTAEEAEFLKRCLLETEPVVVTGEAAPRKTPPMGVPHLPRPKRASR</sequence>